<keyword evidence="2" id="KW-1185">Reference proteome</keyword>
<organism evidence="1 2">
    <name type="scientific">Methylovirgula ligni</name>
    <dbReference type="NCBI Taxonomy" id="569860"/>
    <lineage>
        <taxon>Bacteria</taxon>
        <taxon>Pseudomonadati</taxon>
        <taxon>Pseudomonadota</taxon>
        <taxon>Alphaproteobacteria</taxon>
        <taxon>Hyphomicrobiales</taxon>
        <taxon>Beijerinckiaceae</taxon>
        <taxon>Methylovirgula</taxon>
    </lineage>
</organism>
<dbReference type="RefSeq" id="WP_245411224.1">
    <property type="nucleotide sequence ID" value="NZ_CP025086.1"/>
</dbReference>
<dbReference type="EMBL" id="QUMO01000002">
    <property type="protein sequence ID" value="REF88052.1"/>
    <property type="molecule type" value="Genomic_DNA"/>
</dbReference>
<gene>
    <name evidence="1" type="ORF">DES32_1693</name>
</gene>
<name>A0A3D9YZB4_9HYPH</name>
<accession>A0A3D9YZB4</accession>
<evidence type="ECO:0000313" key="1">
    <source>
        <dbReference type="EMBL" id="REF88052.1"/>
    </source>
</evidence>
<reference evidence="1 2" key="1">
    <citation type="submission" date="2018-08" db="EMBL/GenBank/DDBJ databases">
        <title>Genomic Encyclopedia of Type Strains, Phase IV (KMG-IV): sequencing the most valuable type-strain genomes for metagenomic binning, comparative biology and taxonomic classification.</title>
        <authorList>
            <person name="Goeker M."/>
        </authorList>
    </citation>
    <scope>NUCLEOTIDE SEQUENCE [LARGE SCALE GENOMIC DNA]</scope>
    <source>
        <strain evidence="1 2">BW863</strain>
    </source>
</reference>
<dbReference type="Proteomes" id="UP000256900">
    <property type="component" value="Unassembled WGS sequence"/>
</dbReference>
<evidence type="ECO:0000313" key="2">
    <source>
        <dbReference type="Proteomes" id="UP000256900"/>
    </source>
</evidence>
<protein>
    <submittedName>
        <fullName evidence="1">Uncharacterized protein</fullName>
    </submittedName>
</protein>
<proteinExistence type="predicted"/>
<comment type="caution">
    <text evidence="1">The sequence shown here is derived from an EMBL/GenBank/DDBJ whole genome shotgun (WGS) entry which is preliminary data.</text>
</comment>
<sequence length="156" mass="16426">MIELFRTRGTALALAGLAFTAVAAPLTFSLSLGLSQPAKAAECSEDIGNLSKKRMDIIQALNKLAKTSAKGQLDPALSCPKFRALAEAEKALLDYLSKNKDWCTVPDEAIMTLGKSYSHSKEIAGKACAFAAQEKKNQESGGDSLLGGQKLPAGPL</sequence>
<dbReference type="AlphaFoldDB" id="A0A3D9YZB4"/>